<dbReference type="AlphaFoldDB" id="H0R2J7"/>
<comment type="caution">
    <text evidence="4">The sequence shown here is derived from an EMBL/GenBank/DDBJ whole genome shotgun (WGS) entry which is preliminary data.</text>
</comment>
<gene>
    <name evidence="4" type="ORF">GOEFS_080_00100</name>
</gene>
<dbReference type="EMBL" id="BAEH01000080">
    <property type="protein sequence ID" value="GAB19298.1"/>
    <property type="molecule type" value="Genomic_DNA"/>
</dbReference>
<organism evidence="4 5">
    <name type="scientific">Gordonia effusa NBRC 100432</name>
    <dbReference type="NCBI Taxonomy" id="1077974"/>
    <lineage>
        <taxon>Bacteria</taxon>
        <taxon>Bacillati</taxon>
        <taxon>Actinomycetota</taxon>
        <taxon>Actinomycetes</taxon>
        <taxon>Mycobacteriales</taxon>
        <taxon>Gordoniaceae</taxon>
        <taxon>Gordonia</taxon>
    </lineage>
</organism>
<dbReference type="Pfam" id="PF00293">
    <property type="entry name" value="NUDIX"/>
    <property type="match status" value="1"/>
</dbReference>
<dbReference type="GO" id="GO:0016787">
    <property type="term" value="F:hydrolase activity"/>
    <property type="evidence" value="ECO:0007669"/>
    <property type="project" value="UniProtKB-KW"/>
</dbReference>
<dbReference type="OrthoDB" id="67499at2"/>
<dbReference type="InterPro" id="IPR000086">
    <property type="entry name" value="NUDIX_hydrolase_dom"/>
</dbReference>
<dbReference type="PANTHER" id="PTHR43046:SF2">
    <property type="entry name" value="8-OXO-DGTP DIPHOSPHATASE-RELATED"/>
    <property type="match status" value="1"/>
</dbReference>
<evidence type="ECO:0000313" key="4">
    <source>
        <dbReference type="EMBL" id="GAB19298.1"/>
    </source>
</evidence>
<dbReference type="STRING" id="1077974.GOEFS_080_00100"/>
<reference evidence="4 5" key="1">
    <citation type="submission" date="2011-12" db="EMBL/GenBank/DDBJ databases">
        <title>Whole genome shotgun sequence of Gordonia effusa NBRC 100432.</title>
        <authorList>
            <person name="Yoshida I."/>
            <person name="Takarada H."/>
            <person name="Hosoyama A."/>
            <person name="Tsuchikane K."/>
            <person name="Katsumata H."/>
            <person name="Yamazaki S."/>
            <person name="Fujita N."/>
        </authorList>
    </citation>
    <scope>NUCLEOTIDE SEQUENCE [LARGE SCALE GENOMIC DNA]</scope>
    <source>
        <strain evidence="4 5">NBRC 100432</strain>
    </source>
</reference>
<evidence type="ECO:0000256" key="1">
    <source>
        <dbReference type="ARBA" id="ARBA00001946"/>
    </source>
</evidence>
<name>H0R2J7_9ACTN</name>
<accession>H0R2J7</accession>
<feature type="domain" description="Nudix hydrolase" evidence="3">
    <location>
        <begin position="1"/>
        <end position="133"/>
    </location>
</feature>
<proteinExistence type="predicted"/>
<dbReference type="PANTHER" id="PTHR43046">
    <property type="entry name" value="GDP-MANNOSE MANNOSYL HYDROLASE"/>
    <property type="match status" value="1"/>
</dbReference>
<evidence type="ECO:0000256" key="2">
    <source>
        <dbReference type="ARBA" id="ARBA00022801"/>
    </source>
</evidence>
<dbReference type="SUPFAM" id="SSF55811">
    <property type="entry name" value="Nudix"/>
    <property type="match status" value="1"/>
</dbReference>
<sequence length="133" mass="14201">MIRVSAVVLRDAAGAILTVRKRGTDRFMFPGGKPEPGETAIEAAIRECGEELRLQLDARELNLLGVFRSPAANEPGIDVEATVFVCASIVDSEHDAITPAAEIAELRWQSLDEDPLPGDLAPLLAGNVFPALP</sequence>
<evidence type="ECO:0000313" key="5">
    <source>
        <dbReference type="Proteomes" id="UP000035034"/>
    </source>
</evidence>
<keyword evidence="2" id="KW-0378">Hydrolase</keyword>
<evidence type="ECO:0000259" key="3">
    <source>
        <dbReference type="PROSITE" id="PS51462"/>
    </source>
</evidence>
<dbReference type="eggNOG" id="COG0494">
    <property type="taxonomic scope" value="Bacteria"/>
</dbReference>
<dbReference type="CDD" id="cd04690">
    <property type="entry name" value="NUDIX_Hydrolase"/>
    <property type="match status" value="1"/>
</dbReference>
<dbReference type="Gene3D" id="3.90.79.10">
    <property type="entry name" value="Nucleoside Triphosphate Pyrophosphohydrolase"/>
    <property type="match status" value="1"/>
</dbReference>
<dbReference type="InterPro" id="IPR015797">
    <property type="entry name" value="NUDIX_hydrolase-like_dom_sf"/>
</dbReference>
<dbReference type="PROSITE" id="PS51462">
    <property type="entry name" value="NUDIX"/>
    <property type="match status" value="1"/>
</dbReference>
<keyword evidence="5" id="KW-1185">Reference proteome</keyword>
<comment type="cofactor">
    <cofactor evidence="1">
        <name>Mg(2+)</name>
        <dbReference type="ChEBI" id="CHEBI:18420"/>
    </cofactor>
</comment>
<dbReference type="Proteomes" id="UP000035034">
    <property type="component" value="Unassembled WGS sequence"/>
</dbReference>
<protein>
    <recommendedName>
        <fullName evidence="3">Nudix hydrolase domain-containing protein</fullName>
    </recommendedName>
</protein>
<dbReference type="RefSeq" id="WP_007318633.1">
    <property type="nucleotide sequence ID" value="NZ_BAEH01000080.1"/>
</dbReference>